<dbReference type="Proteomes" id="UP001165275">
    <property type="component" value="Unassembled WGS sequence"/>
</dbReference>
<keyword evidence="5" id="KW-1185">Reference proteome</keyword>
<dbReference type="PANTHER" id="PTHR10509">
    <property type="entry name" value="O-METHYLTRANSFERASE-RELATED"/>
    <property type="match status" value="1"/>
</dbReference>
<dbReference type="InterPro" id="IPR050362">
    <property type="entry name" value="Cation-dep_OMT"/>
</dbReference>
<dbReference type="PROSITE" id="PS51682">
    <property type="entry name" value="SAM_OMT_I"/>
    <property type="match status" value="1"/>
</dbReference>
<dbReference type="PANTHER" id="PTHR10509:SF14">
    <property type="entry name" value="CAFFEOYL-COA O-METHYLTRANSFERASE 3-RELATED"/>
    <property type="match status" value="1"/>
</dbReference>
<dbReference type="CDD" id="cd02440">
    <property type="entry name" value="AdoMet_MTases"/>
    <property type="match status" value="1"/>
</dbReference>
<keyword evidence="1" id="KW-0489">Methyltransferase</keyword>
<dbReference type="SUPFAM" id="SSF53335">
    <property type="entry name" value="S-adenosyl-L-methionine-dependent methyltransferases"/>
    <property type="match status" value="1"/>
</dbReference>
<dbReference type="RefSeq" id="WP_248945939.1">
    <property type="nucleotide sequence ID" value="NZ_CBCSGY010000003.1"/>
</dbReference>
<dbReference type="Gene3D" id="3.40.50.150">
    <property type="entry name" value="Vaccinia Virus protein VP39"/>
    <property type="match status" value="1"/>
</dbReference>
<evidence type="ECO:0000256" key="1">
    <source>
        <dbReference type="ARBA" id="ARBA00022603"/>
    </source>
</evidence>
<gene>
    <name evidence="4" type="ORF">KAJ71_11950</name>
</gene>
<sequence length="230" mass="25092">MQQKWQQVDEYLKRHLLNEDPNLAQTLLANAAQGLPPHDVSPLQGQFLLLMVQISAAQRVLEIGTLGGFSTQLMAQALPPDGCLISLEKEERNAAVARENIARAGLSGKVTIKVGEAAELLPELQEQAPFDLVFIDADKQNALLYLQWSISLGRTGSVIIMDNVIRGGAIIDTERDVHADGICQTLEAVKQFPELTATALQTVGEKGWDGFALLRVDKSSPKKQNSMDLP</sequence>
<keyword evidence="2" id="KW-0808">Transferase</keyword>
<reference evidence="4" key="1">
    <citation type="submission" date="2021-04" db="EMBL/GenBank/DDBJ databases">
        <title>Genome sequence of Serratia sp. arafor3.</title>
        <authorList>
            <person name="Besaury L."/>
        </authorList>
    </citation>
    <scope>NUCLEOTIDE SEQUENCE</scope>
    <source>
        <strain evidence="4">Arafor3</strain>
    </source>
</reference>
<comment type="caution">
    <text evidence="4">The sequence shown here is derived from an EMBL/GenBank/DDBJ whole genome shotgun (WGS) entry which is preliminary data.</text>
</comment>
<dbReference type="InterPro" id="IPR029063">
    <property type="entry name" value="SAM-dependent_MTases_sf"/>
</dbReference>
<name>A0ABT0KDS5_9GAMM</name>
<dbReference type="InterPro" id="IPR002935">
    <property type="entry name" value="SAM_O-MeTrfase"/>
</dbReference>
<dbReference type="Pfam" id="PF01596">
    <property type="entry name" value="Methyltransf_3"/>
    <property type="match status" value="1"/>
</dbReference>
<evidence type="ECO:0000313" key="4">
    <source>
        <dbReference type="EMBL" id="MCL1029728.1"/>
    </source>
</evidence>
<protein>
    <submittedName>
        <fullName evidence="4">O-methyltransferase</fullName>
    </submittedName>
</protein>
<evidence type="ECO:0000256" key="3">
    <source>
        <dbReference type="ARBA" id="ARBA00022691"/>
    </source>
</evidence>
<dbReference type="EMBL" id="JAGQDC010000008">
    <property type="protein sequence ID" value="MCL1029728.1"/>
    <property type="molecule type" value="Genomic_DNA"/>
</dbReference>
<evidence type="ECO:0000256" key="2">
    <source>
        <dbReference type="ARBA" id="ARBA00022679"/>
    </source>
</evidence>
<organism evidence="4 5">
    <name type="scientific">Serratia silvae</name>
    <dbReference type="NCBI Taxonomy" id="2824122"/>
    <lineage>
        <taxon>Bacteria</taxon>
        <taxon>Pseudomonadati</taxon>
        <taxon>Pseudomonadota</taxon>
        <taxon>Gammaproteobacteria</taxon>
        <taxon>Enterobacterales</taxon>
        <taxon>Yersiniaceae</taxon>
        <taxon>Serratia</taxon>
    </lineage>
</organism>
<keyword evidence="3" id="KW-0949">S-adenosyl-L-methionine</keyword>
<accession>A0ABT0KDS5</accession>
<evidence type="ECO:0000313" key="5">
    <source>
        <dbReference type="Proteomes" id="UP001165275"/>
    </source>
</evidence>
<proteinExistence type="predicted"/>